<name>A0ABP3XRK4_9FLAO</name>
<evidence type="ECO:0008006" key="3">
    <source>
        <dbReference type="Google" id="ProtNLM"/>
    </source>
</evidence>
<sequence length="407" mass="47937">MTSIRIKHKTKLMQKLLTLGFLTLLLSCQTEKKQPDKFSADFNKNIETYFLAEILSIDHRNTNKQWEEYKLKTCKEYQPIVAKALADFGNLTQSEIAIETAKLNDTLGSFGYGNDVMMRILLEQPEFDLFQKPSRFKFSQTHLKSDKQIVLENIISNYLQVLYNFYQTENINDFYTKNANFYSGAINEVQTHIPKGFTEAMEEYYGDSREKYVALVSPMMIWPIEGNEGRGIGASVEKDNKKIVYEIMSPYVQVPVDSTKKNYTQFGFDYQPRARTLTIHEFGHTFVNRELEPFHKQIENSSYLFTDKLKKIMQTKGIQNWNVYVIESLVRLGEIRIAEIQNDKERADYLRNYHTSLEHFNFLPQLEEKVLQFENNRKKYPMWKDFIPELLGVFEKSTTEYINEKLK</sequence>
<dbReference type="Proteomes" id="UP001500507">
    <property type="component" value="Unassembled WGS sequence"/>
</dbReference>
<dbReference type="EMBL" id="BAAAFG010000012">
    <property type="protein sequence ID" value="GAA0871984.1"/>
    <property type="molecule type" value="Genomic_DNA"/>
</dbReference>
<dbReference type="Pfam" id="PF16286">
    <property type="entry name" value="DUF4932"/>
    <property type="match status" value="1"/>
</dbReference>
<comment type="caution">
    <text evidence="1">The sequence shown here is derived from an EMBL/GenBank/DDBJ whole genome shotgun (WGS) entry which is preliminary data.</text>
</comment>
<dbReference type="PROSITE" id="PS51257">
    <property type="entry name" value="PROKAR_LIPOPROTEIN"/>
    <property type="match status" value="1"/>
</dbReference>
<gene>
    <name evidence="1" type="ORF">GCM10009117_11300</name>
</gene>
<keyword evidence="2" id="KW-1185">Reference proteome</keyword>
<protein>
    <recommendedName>
        <fullName evidence="3">DUF4932 domain-containing protein</fullName>
    </recommendedName>
</protein>
<organism evidence="1 2">
    <name type="scientific">Gangjinia marincola</name>
    <dbReference type="NCBI Taxonomy" id="578463"/>
    <lineage>
        <taxon>Bacteria</taxon>
        <taxon>Pseudomonadati</taxon>
        <taxon>Bacteroidota</taxon>
        <taxon>Flavobacteriia</taxon>
        <taxon>Flavobacteriales</taxon>
        <taxon>Flavobacteriaceae</taxon>
        <taxon>Gangjinia</taxon>
    </lineage>
</organism>
<dbReference type="InterPro" id="IPR032560">
    <property type="entry name" value="DUF4932"/>
</dbReference>
<evidence type="ECO:0000313" key="2">
    <source>
        <dbReference type="Proteomes" id="UP001500507"/>
    </source>
</evidence>
<evidence type="ECO:0000313" key="1">
    <source>
        <dbReference type="EMBL" id="GAA0871984.1"/>
    </source>
</evidence>
<proteinExistence type="predicted"/>
<reference evidence="2" key="1">
    <citation type="journal article" date="2019" name="Int. J. Syst. Evol. Microbiol.">
        <title>The Global Catalogue of Microorganisms (GCM) 10K type strain sequencing project: providing services to taxonomists for standard genome sequencing and annotation.</title>
        <authorList>
            <consortium name="The Broad Institute Genomics Platform"/>
            <consortium name="The Broad Institute Genome Sequencing Center for Infectious Disease"/>
            <person name="Wu L."/>
            <person name="Ma J."/>
        </authorList>
    </citation>
    <scope>NUCLEOTIDE SEQUENCE [LARGE SCALE GENOMIC DNA]</scope>
    <source>
        <strain evidence="2">JCM 16082</strain>
    </source>
</reference>
<accession>A0ABP3XRK4</accession>